<dbReference type="InterPro" id="IPR001763">
    <property type="entry name" value="Rhodanese-like_dom"/>
</dbReference>
<sequence length="200" mass="21092">MRAESMSMRSLSLTVIYLLLLGFGMTFLVGCGTSPSTVVTVDKVQDPPKVNSSQNATSVQGDPAEAIPTTATISVGDLDAAITANKGWQLIDIREAREFATGHIKMALNRPMGDLENNLAQISKDKNIVLIDLNGTRAQTAWHVLVEKGYDQNKVKVLTGGMLQWRGIVSSAGSGSSGKANGGDSADTPKPEAQEMVGGC</sequence>
<dbReference type="InterPro" id="IPR050229">
    <property type="entry name" value="GlpE_sulfurtransferase"/>
</dbReference>
<reference evidence="3 4" key="1">
    <citation type="submission" date="2019-03" db="EMBL/GenBank/DDBJ databases">
        <title>Draft Genome Sequence of Desulfosporosinus fructosivorans Strain 63.6F, Isolated from Marine Sediment in the Baltic Sea.</title>
        <authorList>
            <person name="Hausmann B."/>
            <person name="Vandieken V."/>
            <person name="Pjevac P."/>
            <person name="Schreck K."/>
            <person name="Herbold C.W."/>
            <person name="Loy A."/>
        </authorList>
    </citation>
    <scope>NUCLEOTIDE SEQUENCE [LARGE SCALE GENOMIC DNA]</scope>
    <source>
        <strain evidence="3 4">63.6F</strain>
    </source>
</reference>
<dbReference type="RefSeq" id="WP_135546012.1">
    <property type="nucleotide sequence ID" value="NZ_SPQQ01000003.1"/>
</dbReference>
<dbReference type="PANTHER" id="PTHR43031">
    <property type="entry name" value="FAD-DEPENDENT OXIDOREDUCTASE"/>
    <property type="match status" value="1"/>
</dbReference>
<proteinExistence type="predicted"/>
<protein>
    <submittedName>
        <fullName evidence="3">Rhodanese-like domain-containing protein</fullName>
    </submittedName>
</protein>
<dbReference type="PANTHER" id="PTHR43031:SF1">
    <property type="entry name" value="PYRIDINE NUCLEOTIDE-DISULPHIDE OXIDOREDUCTASE"/>
    <property type="match status" value="1"/>
</dbReference>
<dbReference type="PROSITE" id="PS51257">
    <property type="entry name" value="PROKAR_LIPOPROTEIN"/>
    <property type="match status" value="1"/>
</dbReference>
<feature type="compositionally biased region" description="Low complexity" evidence="1">
    <location>
        <begin position="172"/>
        <end position="186"/>
    </location>
</feature>
<accession>A0A4Z0R5F0</accession>
<dbReference type="CDD" id="cd00158">
    <property type="entry name" value="RHOD"/>
    <property type="match status" value="1"/>
</dbReference>
<dbReference type="AlphaFoldDB" id="A0A4Z0R5F0"/>
<evidence type="ECO:0000313" key="3">
    <source>
        <dbReference type="EMBL" id="TGE38028.1"/>
    </source>
</evidence>
<dbReference type="Pfam" id="PF00581">
    <property type="entry name" value="Rhodanese"/>
    <property type="match status" value="1"/>
</dbReference>
<dbReference type="SMART" id="SM00450">
    <property type="entry name" value="RHOD"/>
    <property type="match status" value="1"/>
</dbReference>
<dbReference type="OrthoDB" id="9800872at2"/>
<dbReference type="Proteomes" id="UP000298460">
    <property type="component" value="Unassembled WGS sequence"/>
</dbReference>
<dbReference type="InterPro" id="IPR036873">
    <property type="entry name" value="Rhodanese-like_dom_sf"/>
</dbReference>
<evidence type="ECO:0000256" key="1">
    <source>
        <dbReference type="SAM" id="MobiDB-lite"/>
    </source>
</evidence>
<name>A0A4Z0R5F0_9FIRM</name>
<dbReference type="Gene3D" id="3.40.250.10">
    <property type="entry name" value="Rhodanese-like domain"/>
    <property type="match status" value="1"/>
</dbReference>
<keyword evidence="4" id="KW-1185">Reference proteome</keyword>
<feature type="region of interest" description="Disordered" evidence="1">
    <location>
        <begin position="172"/>
        <end position="200"/>
    </location>
</feature>
<evidence type="ECO:0000313" key="4">
    <source>
        <dbReference type="Proteomes" id="UP000298460"/>
    </source>
</evidence>
<gene>
    <name evidence="3" type="ORF">E4K67_08540</name>
</gene>
<dbReference type="SUPFAM" id="SSF52821">
    <property type="entry name" value="Rhodanese/Cell cycle control phosphatase"/>
    <property type="match status" value="1"/>
</dbReference>
<comment type="caution">
    <text evidence="3">The sequence shown here is derived from an EMBL/GenBank/DDBJ whole genome shotgun (WGS) entry which is preliminary data.</text>
</comment>
<dbReference type="EMBL" id="SPQQ01000003">
    <property type="protein sequence ID" value="TGE38028.1"/>
    <property type="molecule type" value="Genomic_DNA"/>
</dbReference>
<feature type="domain" description="Rhodanese" evidence="2">
    <location>
        <begin position="84"/>
        <end position="174"/>
    </location>
</feature>
<dbReference type="PROSITE" id="PS50206">
    <property type="entry name" value="RHODANESE_3"/>
    <property type="match status" value="1"/>
</dbReference>
<organism evidence="3 4">
    <name type="scientific">Desulfosporosinus fructosivorans</name>
    <dbReference type="NCBI Taxonomy" id="2018669"/>
    <lineage>
        <taxon>Bacteria</taxon>
        <taxon>Bacillati</taxon>
        <taxon>Bacillota</taxon>
        <taxon>Clostridia</taxon>
        <taxon>Eubacteriales</taxon>
        <taxon>Desulfitobacteriaceae</taxon>
        <taxon>Desulfosporosinus</taxon>
    </lineage>
</organism>
<evidence type="ECO:0000259" key="2">
    <source>
        <dbReference type="PROSITE" id="PS50206"/>
    </source>
</evidence>